<organism evidence="1">
    <name type="scientific">invertebrate metagenome</name>
    <dbReference type="NCBI Taxonomy" id="1711999"/>
    <lineage>
        <taxon>unclassified sequences</taxon>
        <taxon>metagenomes</taxon>
        <taxon>organismal metagenomes</taxon>
    </lineage>
</organism>
<protein>
    <submittedName>
        <fullName evidence="1">Uncharacterized protein</fullName>
    </submittedName>
</protein>
<dbReference type="AlphaFoldDB" id="A0A2H9T7G8"/>
<evidence type="ECO:0000313" key="1">
    <source>
        <dbReference type="EMBL" id="PJE79170.1"/>
    </source>
</evidence>
<reference evidence="1" key="1">
    <citation type="journal article" date="2017" name="Appl. Environ. Microbiol.">
        <title>Molecular characterization of an Endozoicomonas-like organism causing infection in king scallop Pecten maximus L.</title>
        <authorList>
            <person name="Cano I."/>
            <person name="van Aerle R."/>
            <person name="Ross S."/>
            <person name="Verner-Jeffreys D.W."/>
            <person name="Paley R.K."/>
            <person name="Rimmer G."/>
            <person name="Ryder D."/>
            <person name="Hooper P."/>
            <person name="Stone D."/>
            <person name="Feist S.W."/>
        </authorList>
    </citation>
    <scope>NUCLEOTIDE SEQUENCE</scope>
</reference>
<gene>
    <name evidence="1" type="ORF">CI610_01865</name>
</gene>
<accession>A0A2H9T7G8</accession>
<comment type="caution">
    <text evidence="1">The sequence shown here is derived from an EMBL/GenBank/DDBJ whole genome shotgun (WGS) entry which is preliminary data.</text>
</comment>
<dbReference type="EMBL" id="NSIT01000090">
    <property type="protein sequence ID" value="PJE79170.1"/>
    <property type="molecule type" value="Genomic_DNA"/>
</dbReference>
<sequence length="53" mass="6218">MKHQEISKITMDNRCQIILELCYAMTPFVVVSMGSFDDNLLYPLYCQLRSSDR</sequence>
<proteinExistence type="predicted"/>
<name>A0A2H9T7G8_9ZZZZ</name>